<accession>A0A4T0V2F9</accession>
<dbReference type="PANTHER" id="PTHR42194">
    <property type="entry name" value="UPF0276 PROTEIN HI_1600"/>
    <property type="match status" value="1"/>
</dbReference>
<dbReference type="InterPro" id="IPR007801">
    <property type="entry name" value="MbnB/TglH/ChrH"/>
</dbReference>
<dbReference type="EMBL" id="STGJ01000003">
    <property type="protein sequence ID" value="TIC85346.1"/>
    <property type="molecule type" value="Genomic_DNA"/>
</dbReference>
<keyword evidence="2" id="KW-1185">Reference proteome</keyword>
<proteinExistence type="predicted"/>
<dbReference type="Gene3D" id="3.20.20.150">
    <property type="entry name" value="Divalent-metal-dependent TIM barrel enzymes"/>
    <property type="match status" value="1"/>
</dbReference>
<name>A0A4T0V2F9_9NEIS</name>
<sequence>MRLGAGLGIKPQHFDDALAARETGLWYEVHPENYLAAGGPRRAWLRRLREAHPLSLHGVSLSLAGPDAPDAAHLSQLAALVFELAPALVSEHLAWSRLDGVYLPDLLPAVRTRQLLASVCANIGRVQDALGRAIAIEHPAHYLALPHEMDEAEFLNEMARVSGCRLLIDVNNVYVGARNLGYDAEAWLAAIDADAVAEIHLAGHSADPLLGDALLVDSHDCAVAEPVWALYRRLIARIGARPTLIERDGKVPGFAELQAERARAQAVLDGAEVCV</sequence>
<dbReference type="OrthoDB" id="9763101at2"/>
<gene>
    <name evidence="1" type="ORF">E5K04_05030</name>
</gene>
<comment type="caution">
    <text evidence="1">The sequence shown here is derived from an EMBL/GenBank/DDBJ whole genome shotgun (WGS) entry which is preliminary data.</text>
</comment>
<reference evidence="1 2" key="1">
    <citation type="submission" date="2019-04" db="EMBL/GenBank/DDBJ databases">
        <title>Crenobacter sp. nov.</title>
        <authorList>
            <person name="Shi S."/>
        </authorList>
    </citation>
    <scope>NUCLEOTIDE SEQUENCE [LARGE SCALE GENOMIC DNA]</scope>
    <source>
        <strain evidence="1 2">GY 70310</strain>
    </source>
</reference>
<dbReference type="NCBIfam" id="NF003818">
    <property type="entry name" value="PRK05409.1"/>
    <property type="match status" value="1"/>
</dbReference>
<dbReference type="AlphaFoldDB" id="A0A4T0V2F9"/>
<evidence type="ECO:0000313" key="1">
    <source>
        <dbReference type="EMBL" id="TIC85346.1"/>
    </source>
</evidence>
<dbReference type="Proteomes" id="UP000308891">
    <property type="component" value="Unassembled WGS sequence"/>
</dbReference>
<evidence type="ECO:0000313" key="2">
    <source>
        <dbReference type="Proteomes" id="UP000308891"/>
    </source>
</evidence>
<dbReference type="InterPro" id="IPR036237">
    <property type="entry name" value="Xyl_isomerase-like_sf"/>
</dbReference>
<dbReference type="RefSeq" id="WP_136551795.1">
    <property type="nucleotide sequence ID" value="NZ_STGJ01000003.1"/>
</dbReference>
<dbReference type="PANTHER" id="PTHR42194:SF1">
    <property type="entry name" value="UPF0276 PROTEIN HI_1600"/>
    <property type="match status" value="1"/>
</dbReference>
<organism evidence="1 2">
    <name type="scientific">Crenobacter intestini</name>
    <dbReference type="NCBI Taxonomy" id="2563443"/>
    <lineage>
        <taxon>Bacteria</taxon>
        <taxon>Pseudomonadati</taxon>
        <taxon>Pseudomonadota</taxon>
        <taxon>Betaproteobacteria</taxon>
        <taxon>Neisseriales</taxon>
        <taxon>Neisseriaceae</taxon>
        <taxon>Crenobacter</taxon>
    </lineage>
</organism>
<protein>
    <submittedName>
        <fullName evidence="1">DUF692 domain-containing protein</fullName>
    </submittedName>
</protein>
<dbReference type="SUPFAM" id="SSF51658">
    <property type="entry name" value="Xylose isomerase-like"/>
    <property type="match status" value="1"/>
</dbReference>
<dbReference type="Pfam" id="PF05114">
    <property type="entry name" value="MbnB_TglH_ChrH"/>
    <property type="match status" value="1"/>
</dbReference>